<dbReference type="GO" id="GO:0009016">
    <property type="term" value="F:succinyldiaminopimelate transaminase activity"/>
    <property type="evidence" value="ECO:0007669"/>
    <property type="project" value="InterPro"/>
</dbReference>
<dbReference type="InterPro" id="IPR050881">
    <property type="entry name" value="LL-DAP_aminotransferase"/>
</dbReference>
<dbReference type="SUPFAM" id="SSF53383">
    <property type="entry name" value="PLP-dependent transferases"/>
    <property type="match status" value="1"/>
</dbReference>
<accession>A0A378Q7Y9</accession>
<proteinExistence type="predicted"/>
<dbReference type="NCBIfam" id="TIGR03538">
    <property type="entry name" value="DapC_gpp"/>
    <property type="match status" value="1"/>
</dbReference>
<dbReference type="AlphaFoldDB" id="A0A378Q7Y9"/>
<evidence type="ECO:0000313" key="5">
    <source>
        <dbReference type="EMBL" id="STY96626.1"/>
    </source>
</evidence>
<dbReference type="GO" id="GO:0030170">
    <property type="term" value="F:pyridoxal phosphate binding"/>
    <property type="evidence" value="ECO:0007669"/>
    <property type="project" value="InterPro"/>
</dbReference>
<dbReference type="InterPro" id="IPR015422">
    <property type="entry name" value="PyrdxlP-dep_Trfase_small"/>
</dbReference>
<sequence length="408" mass="46118">MDSQPLMNPQLQLLHPYPFAKMATLLQGITPNPDYAPIKLGIGEPQHTPPQFVLDVIKDNLAKIQNYPTTNGLPELRQAIADWVQRRFQVKQLNADTQVLPVMGTREALFSFVQAVFDREDSKRPYVVMPNPFYQIYEGATLLAGGQPYFVNCTADNNFVGDYDSVPSEVWEKTQLVFVCSPNNPTGSVMDMAQWQRLVELSDKYGFILASDECYSELYFEAPPIGLLDVCAKLGRDDFANCVVFHSLSKRSNLPGMRSGFVAGDAKLLAPYAQYRTYQGCAMPIHHQLASITAWQDEAHVAENRKLYRQKFDLWIDKLSDKLPLRRPDAGFYFWLPVQDDEQFVKVIYEQLNIHALAGRYLSRDTPPYQNNSGNAGKNHVRMALVADIAQSSEAIDRLLSLDLSNLV</sequence>
<comment type="cofactor">
    <cofactor evidence="1">
        <name>pyridoxal 5'-phosphate</name>
        <dbReference type="ChEBI" id="CHEBI:597326"/>
    </cofactor>
</comment>
<dbReference type="Pfam" id="PF00155">
    <property type="entry name" value="Aminotran_1_2"/>
    <property type="match status" value="1"/>
</dbReference>
<dbReference type="EC" id="2.6.1.83" evidence="5"/>
<keyword evidence="6" id="KW-1185">Reference proteome</keyword>
<dbReference type="PANTHER" id="PTHR42832">
    <property type="entry name" value="AMINO ACID AMINOTRANSFERASE"/>
    <property type="match status" value="1"/>
</dbReference>
<organism evidence="5 6">
    <name type="scientific">Faucicola osloensis</name>
    <name type="common">Moraxella osloensis</name>
    <dbReference type="NCBI Taxonomy" id="34062"/>
    <lineage>
        <taxon>Bacteria</taxon>
        <taxon>Pseudomonadati</taxon>
        <taxon>Pseudomonadota</taxon>
        <taxon>Gammaproteobacteria</taxon>
        <taxon>Moraxellales</taxon>
        <taxon>Moraxellaceae</taxon>
        <taxon>Faucicola</taxon>
    </lineage>
</organism>
<dbReference type="CDD" id="cd00609">
    <property type="entry name" value="AAT_like"/>
    <property type="match status" value="1"/>
</dbReference>
<name>A0A378Q7Y9_FAUOS</name>
<reference evidence="5 6" key="1">
    <citation type="submission" date="2018-06" db="EMBL/GenBank/DDBJ databases">
        <authorList>
            <consortium name="Pathogen Informatics"/>
            <person name="Doyle S."/>
        </authorList>
    </citation>
    <scope>NUCLEOTIDE SEQUENCE [LARGE SCALE GENOMIC DNA]</scope>
    <source>
        <strain evidence="5 6">NCTC10465</strain>
    </source>
</reference>
<evidence type="ECO:0000256" key="2">
    <source>
        <dbReference type="ARBA" id="ARBA00022576"/>
    </source>
</evidence>
<dbReference type="Gene3D" id="3.90.1150.10">
    <property type="entry name" value="Aspartate Aminotransferase, domain 1"/>
    <property type="match status" value="1"/>
</dbReference>
<keyword evidence="2 5" id="KW-0032">Aminotransferase</keyword>
<dbReference type="GO" id="GO:0009089">
    <property type="term" value="P:lysine biosynthetic process via diaminopimelate"/>
    <property type="evidence" value="ECO:0007669"/>
    <property type="project" value="InterPro"/>
</dbReference>
<dbReference type="EMBL" id="UGPY01000001">
    <property type="protein sequence ID" value="STY96626.1"/>
    <property type="molecule type" value="Genomic_DNA"/>
</dbReference>
<dbReference type="InterPro" id="IPR004839">
    <property type="entry name" value="Aminotransferase_I/II_large"/>
</dbReference>
<dbReference type="Gene3D" id="3.40.640.10">
    <property type="entry name" value="Type I PLP-dependent aspartate aminotransferase-like (Major domain)"/>
    <property type="match status" value="1"/>
</dbReference>
<evidence type="ECO:0000256" key="1">
    <source>
        <dbReference type="ARBA" id="ARBA00001933"/>
    </source>
</evidence>
<dbReference type="Proteomes" id="UP000255230">
    <property type="component" value="Unassembled WGS sequence"/>
</dbReference>
<dbReference type="InterPro" id="IPR019878">
    <property type="entry name" value="DapC_beta/gammaproteobac"/>
</dbReference>
<evidence type="ECO:0000256" key="3">
    <source>
        <dbReference type="ARBA" id="ARBA00022679"/>
    </source>
</evidence>
<dbReference type="PANTHER" id="PTHR42832:SF3">
    <property type="entry name" value="L-GLUTAMINE--4-(METHYLSULFANYL)-2-OXOBUTANOATE AMINOTRANSFERASE"/>
    <property type="match status" value="1"/>
</dbReference>
<evidence type="ECO:0000313" key="6">
    <source>
        <dbReference type="Proteomes" id="UP000255230"/>
    </source>
</evidence>
<dbReference type="InterPro" id="IPR015424">
    <property type="entry name" value="PyrdxlP-dep_Trfase"/>
</dbReference>
<dbReference type="InterPro" id="IPR015421">
    <property type="entry name" value="PyrdxlP-dep_Trfase_major"/>
</dbReference>
<dbReference type="GO" id="GO:0010285">
    <property type="term" value="F:L,L-diaminopimelate aminotransferase activity"/>
    <property type="evidence" value="ECO:0007669"/>
    <property type="project" value="UniProtKB-EC"/>
</dbReference>
<gene>
    <name evidence="5" type="primary">dapL</name>
    <name evidence="5" type="ORF">NCTC10465_00389</name>
</gene>
<feature type="domain" description="Aminotransferase class I/classII large" evidence="4">
    <location>
        <begin position="38"/>
        <end position="363"/>
    </location>
</feature>
<evidence type="ECO:0000259" key="4">
    <source>
        <dbReference type="Pfam" id="PF00155"/>
    </source>
</evidence>
<protein>
    <submittedName>
        <fullName evidence="5">LL-diaminopimelate aminotransferase</fullName>
        <ecNumber evidence="5">2.6.1.83</ecNumber>
    </submittedName>
</protein>
<keyword evidence="3 5" id="KW-0808">Transferase</keyword>